<sequence length="35" mass="3698">MQGDCGRLAKSALIAPERHFLSGAGVGRGKVFRLV</sequence>
<name>A0A8S5NV37_9CAUD</name>
<dbReference type="EMBL" id="BK015258">
    <property type="protein sequence ID" value="DAD98287.1"/>
    <property type="molecule type" value="Genomic_DNA"/>
</dbReference>
<organism evidence="1">
    <name type="scientific">Myoviridae sp. ct5nJ10</name>
    <dbReference type="NCBI Taxonomy" id="2825034"/>
    <lineage>
        <taxon>Viruses</taxon>
        <taxon>Duplodnaviria</taxon>
        <taxon>Heunggongvirae</taxon>
        <taxon>Uroviricota</taxon>
        <taxon>Caudoviricetes</taxon>
    </lineage>
</organism>
<proteinExistence type="predicted"/>
<evidence type="ECO:0000313" key="1">
    <source>
        <dbReference type="EMBL" id="DAD98287.1"/>
    </source>
</evidence>
<reference evidence="1" key="1">
    <citation type="journal article" date="2021" name="Proc. Natl. Acad. Sci. U.S.A.">
        <title>A Catalog of Tens of Thousands of Viruses from Human Metagenomes Reveals Hidden Associations with Chronic Diseases.</title>
        <authorList>
            <person name="Tisza M.J."/>
            <person name="Buck C.B."/>
        </authorList>
    </citation>
    <scope>NUCLEOTIDE SEQUENCE</scope>
    <source>
        <strain evidence="1">Ct5nJ10</strain>
    </source>
</reference>
<protein>
    <submittedName>
        <fullName evidence="1">Uncharacterized protein</fullName>
    </submittedName>
</protein>
<accession>A0A8S5NV37</accession>